<proteinExistence type="predicted"/>
<organism evidence="1 2">
    <name type="scientific">Eleusine coracana subsp. coracana</name>
    <dbReference type="NCBI Taxonomy" id="191504"/>
    <lineage>
        <taxon>Eukaryota</taxon>
        <taxon>Viridiplantae</taxon>
        <taxon>Streptophyta</taxon>
        <taxon>Embryophyta</taxon>
        <taxon>Tracheophyta</taxon>
        <taxon>Spermatophyta</taxon>
        <taxon>Magnoliopsida</taxon>
        <taxon>Liliopsida</taxon>
        <taxon>Poales</taxon>
        <taxon>Poaceae</taxon>
        <taxon>PACMAD clade</taxon>
        <taxon>Chloridoideae</taxon>
        <taxon>Cynodonteae</taxon>
        <taxon>Eleusininae</taxon>
        <taxon>Eleusine</taxon>
    </lineage>
</organism>
<comment type="caution">
    <text evidence="1">The sequence shown here is derived from an EMBL/GenBank/DDBJ whole genome shotgun (WGS) entry which is preliminary data.</text>
</comment>
<dbReference type="EMBL" id="BQKI01000090">
    <property type="protein sequence ID" value="GJN36827.1"/>
    <property type="molecule type" value="Genomic_DNA"/>
</dbReference>
<evidence type="ECO:0000313" key="2">
    <source>
        <dbReference type="Proteomes" id="UP001054889"/>
    </source>
</evidence>
<dbReference type="AlphaFoldDB" id="A0AAV5FPD7"/>
<protein>
    <submittedName>
        <fullName evidence="1">Uncharacterized protein</fullName>
    </submittedName>
</protein>
<name>A0AAV5FPD7_ELECO</name>
<dbReference type="Gene3D" id="3.40.50.300">
    <property type="entry name" value="P-loop containing nucleotide triphosphate hydrolases"/>
    <property type="match status" value="1"/>
</dbReference>
<gene>
    <name evidence="1" type="primary">gb25724</name>
    <name evidence="1" type="ORF">PR202_gb25724</name>
</gene>
<reference evidence="1" key="2">
    <citation type="submission" date="2021-12" db="EMBL/GenBank/DDBJ databases">
        <title>Resequencing data analysis of finger millet.</title>
        <authorList>
            <person name="Hatakeyama M."/>
            <person name="Aluri S."/>
            <person name="Balachadran M.T."/>
            <person name="Sivarajan S.R."/>
            <person name="Poveda L."/>
            <person name="Shimizu-Inatsugi R."/>
            <person name="Schlapbach R."/>
            <person name="Sreeman S.M."/>
            <person name="Shimizu K.K."/>
        </authorList>
    </citation>
    <scope>NUCLEOTIDE SEQUENCE</scope>
</reference>
<keyword evidence="2" id="KW-1185">Reference proteome</keyword>
<sequence>MEATVVANVNMNPLKRPAKSLTERYEADRMKRQGRLSGCHYQKLDIYEVVMRQNTIAMLDTGAGKIMIAMMLVNRLQLQGLMNTEKGGIGSLGSICESLSTFKWEQRHDYDDALVGASRREQEKDVELKATIAAKQITKQLFVVLQMILYVNLMST</sequence>
<evidence type="ECO:0000313" key="1">
    <source>
        <dbReference type="EMBL" id="GJN36827.1"/>
    </source>
</evidence>
<dbReference type="Proteomes" id="UP001054889">
    <property type="component" value="Unassembled WGS sequence"/>
</dbReference>
<accession>A0AAV5FPD7</accession>
<reference evidence="1" key="1">
    <citation type="journal article" date="2018" name="DNA Res.">
        <title>Multiple hybrid de novo genome assembly of finger millet, an orphan allotetraploid crop.</title>
        <authorList>
            <person name="Hatakeyama M."/>
            <person name="Aluri S."/>
            <person name="Balachadran M.T."/>
            <person name="Sivarajan S.R."/>
            <person name="Patrignani A."/>
            <person name="Gruter S."/>
            <person name="Poveda L."/>
            <person name="Shimizu-Inatsugi R."/>
            <person name="Baeten J."/>
            <person name="Francoijs K.J."/>
            <person name="Nataraja K.N."/>
            <person name="Reddy Y.A.N."/>
            <person name="Phadnis S."/>
            <person name="Ravikumar R.L."/>
            <person name="Schlapbach R."/>
            <person name="Sreeman S.M."/>
            <person name="Shimizu K.K."/>
        </authorList>
    </citation>
    <scope>NUCLEOTIDE SEQUENCE</scope>
</reference>
<dbReference type="InterPro" id="IPR027417">
    <property type="entry name" value="P-loop_NTPase"/>
</dbReference>